<comment type="caution">
    <text evidence="1">The sequence shown here is derived from an EMBL/GenBank/DDBJ whole genome shotgun (WGS) entry which is preliminary data.</text>
</comment>
<dbReference type="STRING" id="1618350.UR67_C0007G0101"/>
<evidence type="ECO:0000313" key="1">
    <source>
        <dbReference type="EMBL" id="KKP69396.1"/>
    </source>
</evidence>
<evidence type="ECO:0000313" key="2">
    <source>
        <dbReference type="Proteomes" id="UP000034581"/>
    </source>
</evidence>
<protein>
    <recommendedName>
        <fullName evidence="3">Carboxypeptidase regulatory-like domain-containing protein</fullName>
    </recommendedName>
</protein>
<dbReference type="InterPro" id="IPR013783">
    <property type="entry name" value="Ig-like_fold"/>
</dbReference>
<gene>
    <name evidence="1" type="ORF">UR67_C0007G0101</name>
</gene>
<dbReference type="Gene3D" id="2.60.40.10">
    <property type="entry name" value="Immunoglobulins"/>
    <property type="match status" value="1"/>
</dbReference>
<dbReference type="AlphaFoldDB" id="A0A0G0BZW9"/>
<accession>A0A0G0BZW9</accession>
<dbReference type="SUPFAM" id="SSF49452">
    <property type="entry name" value="Starch-binding domain-like"/>
    <property type="match status" value="1"/>
</dbReference>
<reference evidence="1 2" key="1">
    <citation type="journal article" date="2015" name="Nature">
        <title>rRNA introns, odd ribosomes, and small enigmatic genomes across a large radiation of phyla.</title>
        <authorList>
            <person name="Brown C.T."/>
            <person name="Hug L.A."/>
            <person name="Thomas B.C."/>
            <person name="Sharon I."/>
            <person name="Castelle C.J."/>
            <person name="Singh A."/>
            <person name="Wilkins M.J."/>
            <person name="Williams K.H."/>
            <person name="Banfield J.F."/>
        </authorList>
    </citation>
    <scope>NUCLEOTIDE SEQUENCE [LARGE SCALE GENOMIC DNA]</scope>
</reference>
<sequence>MKIILRISLVIALLLGGYVLGSFFPFTGFLRTDNGIEGNAELKITVLRPDNSPASNLEVDIAVEPGTPRPGGIEKTDSKGVATFHIKPGTYYIFFNANNFPKDLLYKKEIQVTVVENETTNQTINLFPIGK</sequence>
<proteinExistence type="predicted"/>
<dbReference type="EMBL" id="LBQB01000007">
    <property type="protein sequence ID" value="KKP69396.1"/>
    <property type="molecule type" value="Genomic_DNA"/>
</dbReference>
<organism evidence="1 2">
    <name type="scientific">candidate division CPR3 bacterium GW2011_GWF2_35_18</name>
    <dbReference type="NCBI Taxonomy" id="1618350"/>
    <lineage>
        <taxon>Bacteria</taxon>
        <taxon>Bacteria division CPR3</taxon>
    </lineage>
</organism>
<dbReference type="GO" id="GO:0030246">
    <property type="term" value="F:carbohydrate binding"/>
    <property type="evidence" value="ECO:0007669"/>
    <property type="project" value="InterPro"/>
</dbReference>
<dbReference type="InterPro" id="IPR013784">
    <property type="entry name" value="Carb-bd-like_fold"/>
</dbReference>
<name>A0A0G0BZW9_UNCC3</name>
<evidence type="ECO:0008006" key="3">
    <source>
        <dbReference type="Google" id="ProtNLM"/>
    </source>
</evidence>
<dbReference type="Proteomes" id="UP000034581">
    <property type="component" value="Unassembled WGS sequence"/>
</dbReference>